<reference evidence="2" key="1">
    <citation type="submission" date="2023-10" db="EMBL/GenBank/DDBJ databases">
        <title>Genome assembly of Pristionchus species.</title>
        <authorList>
            <person name="Yoshida K."/>
            <person name="Sommer R.J."/>
        </authorList>
    </citation>
    <scope>NUCLEOTIDE SEQUENCE</scope>
    <source>
        <strain evidence="2">RS5133</strain>
    </source>
</reference>
<gene>
    <name evidence="2" type="ORF">PFISCL1PPCAC_23496</name>
</gene>
<feature type="region of interest" description="Disordered" evidence="1">
    <location>
        <begin position="1"/>
        <end position="27"/>
    </location>
</feature>
<evidence type="ECO:0000313" key="2">
    <source>
        <dbReference type="EMBL" id="GMT32199.1"/>
    </source>
</evidence>
<evidence type="ECO:0000313" key="3">
    <source>
        <dbReference type="Proteomes" id="UP001432322"/>
    </source>
</evidence>
<evidence type="ECO:0000256" key="1">
    <source>
        <dbReference type="SAM" id="MobiDB-lite"/>
    </source>
</evidence>
<feature type="non-terminal residue" evidence="2">
    <location>
        <position position="210"/>
    </location>
</feature>
<dbReference type="AlphaFoldDB" id="A0AAV5WR42"/>
<sequence length="210" mass="22914">ISEDGCKLPSGKYAQQDTPYREPKTMPAPSKEPYVVYFQCEETGFGYGLIPKGIEFGREGLYGPGTLLTYSGKNYAVSQSPVTGEMSASEVDQKSLECKALGKVYQHGQTFNDAANTSSYRCFQGAIQPIECKMRDKSITAGGMMYCGDDAFLCPLEGGGAVQIPERGCTVVGVQYKFGQYFWVIRGSVKYCYYTTTPDGHIVSTPIPQG</sequence>
<organism evidence="2 3">
    <name type="scientific">Pristionchus fissidentatus</name>
    <dbReference type="NCBI Taxonomy" id="1538716"/>
    <lineage>
        <taxon>Eukaryota</taxon>
        <taxon>Metazoa</taxon>
        <taxon>Ecdysozoa</taxon>
        <taxon>Nematoda</taxon>
        <taxon>Chromadorea</taxon>
        <taxon>Rhabditida</taxon>
        <taxon>Rhabditina</taxon>
        <taxon>Diplogasteromorpha</taxon>
        <taxon>Diplogasteroidea</taxon>
        <taxon>Neodiplogasteridae</taxon>
        <taxon>Pristionchus</taxon>
    </lineage>
</organism>
<feature type="non-terminal residue" evidence="2">
    <location>
        <position position="1"/>
    </location>
</feature>
<keyword evidence="3" id="KW-1185">Reference proteome</keyword>
<dbReference type="Proteomes" id="UP001432322">
    <property type="component" value="Unassembled WGS sequence"/>
</dbReference>
<comment type="caution">
    <text evidence="2">The sequence shown here is derived from an EMBL/GenBank/DDBJ whole genome shotgun (WGS) entry which is preliminary data.</text>
</comment>
<proteinExistence type="predicted"/>
<name>A0AAV5WR42_9BILA</name>
<dbReference type="EMBL" id="BTSY01000006">
    <property type="protein sequence ID" value="GMT32199.1"/>
    <property type="molecule type" value="Genomic_DNA"/>
</dbReference>
<accession>A0AAV5WR42</accession>
<protein>
    <submittedName>
        <fullName evidence="2">Uncharacterized protein</fullName>
    </submittedName>
</protein>